<name>A0A9Q0R7W1_ANAIG</name>
<evidence type="ECO:0000313" key="2">
    <source>
        <dbReference type="EMBL" id="KAJ5069956.1"/>
    </source>
</evidence>
<organism evidence="2 3">
    <name type="scientific">Anaeramoeba ignava</name>
    <name type="common">Anaerobic marine amoeba</name>
    <dbReference type="NCBI Taxonomy" id="1746090"/>
    <lineage>
        <taxon>Eukaryota</taxon>
        <taxon>Metamonada</taxon>
        <taxon>Anaeramoebidae</taxon>
        <taxon>Anaeramoeba</taxon>
    </lineage>
</organism>
<gene>
    <name evidence="2" type="ORF">M0811_11468</name>
</gene>
<evidence type="ECO:0000313" key="3">
    <source>
        <dbReference type="Proteomes" id="UP001149090"/>
    </source>
</evidence>
<evidence type="ECO:0000256" key="1">
    <source>
        <dbReference type="SAM" id="MobiDB-lite"/>
    </source>
</evidence>
<dbReference type="AlphaFoldDB" id="A0A9Q0R7W1"/>
<sequence>MEKEKITNYSKKLNQNENENENEMKIEKIENDSFFEVDQELSDQNESLFDLIFKFFLKIIQSKNHIKYQNIIIKILSIFSTISLEAYKYPFIFLSKFTNKIIFEVLLNHNVYKIKLLTLQILNNLIKSSYIFRQIKRITIESKKRKNKSQKILDFIIEFIGKSFEIRRESVKLFTFISLHYYKKASSFFQPNLLISKLIYLLDKQILQNISFNEIKNCNITLIFFQEIIDLLSIMVIVDIENFSKSLLIMKHHFLSAINRILSFKKSFFYLEEKENEKLKTNLNLETEIEIETNYNGIKIIEQIIQKTEFITNLIHL</sequence>
<dbReference type="EMBL" id="JAPDFW010000101">
    <property type="protein sequence ID" value="KAJ5069956.1"/>
    <property type="molecule type" value="Genomic_DNA"/>
</dbReference>
<accession>A0A9Q0R7W1</accession>
<feature type="region of interest" description="Disordered" evidence="1">
    <location>
        <begin position="1"/>
        <end position="22"/>
    </location>
</feature>
<protein>
    <submittedName>
        <fullName evidence="2">Uncharacterized protein</fullName>
    </submittedName>
</protein>
<dbReference type="Proteomes" id="UP001149090">
    <property type="component" value="Unassembled WGS sequence"/>
</dbReference>
<reference evidence="2" key="1">
    <citation type="submission" date="2022-10" db="EMBL/GenBank/DDBJ databases">
        <title>Novel sulphate-reducing endosymbionts in the free-living metamonad Anaeramoeba.</title>
        <authorList>
            <person name="Jerlstrom-Hultqvist J."/>
            <person name="Cepicka I."/>
            <person name="Gallot-Lavallee L."/>
            <person name="Salas-Leiva D."/>
            <person name="Curtis B.A."/>
            <person name="Zahonova K."/>
            <person name="Pipaliya S."/>
            <person name="Dacks J."/>
            <person name="Roger A.J."/>
        </authorList>
    </citation>
    <scope>NUCLEOTIDE SEQUENCE</scope>
    <source>
        <strain evidence="2">BMAN</strain>
    </source>
</reference>
<proteinExistence type="predicted"/>
<keyword evidence="3" id="KW-1185">Reference proteome</keyword>
<comment type="caution">
    <text evidence="2">The sequence shown here is derived from an EMBL/GenBank/DDBJ whole genome shotgun (WGS) entry which is preliminary data.</text>
</comment>